<comment type="caution">
    <text evidence="1">The sequence shown here is derived from an EMBL/GenBank/DDBJ whole genome shotgun (WGS) entry which is preliminary data.</text>
</comment>
<evidence type="ECO:0000313" key="2">
    <source>
        <dbReference type="Proteomes" id="UP001066276"/>
    </source>
</evidence>
<dbReference type="AlphaFoldDB" id="A0AAV7Q2J6"/>
<accession>A0AAV7Q2J6</accession>
<dbReference type="Proteomes" id="UP001066276">
    <property type="component" value="Chromosome 7"/>
</dbReference>
<proteinExistence type="predicted"/>
<keyword evidence="2" id="KW-1185">Reference proteome</keyword>
<gene>
    <name evidence="1" type="ORF">NDU88_010557</name>
</gene>
<protein>
    <submittedName>
        <fullName evidence="1">Uncharacterized protein</fullName>
    </submittedName>
</protein>
<dbReference type="EMBL" id="JANPWB010000011">
    <property type="protein sequence ID" value="KAJ1132230.1"/>
    <property type="molecule type" value="Genomic_DNA"/>
</dbReference>
<sequence length="114" mass="13292">MAPLFFAFKENLSPFYLSIAQENDRRSRIKTLARLPYYQHIIEGDGLDFWLPQSLPKFIRIAQDLDLDTYKSDPSDVRPKSTFTPTLPSGNSIDLFSTAVLRDLDREYKHYCDK</sequence>
<organism evidence="1 2">
    <name type="scientific">Pleurodeles waltl</name>
    <name type="common">Iberian ribbed newt</name>
    <dbReference type="NCBI Taxonomy" id="8319"/>
    <lineage>
        <taxon>Eukaryota</taxon>
        <taxon>Metazoa</taxon>
        <taxon>Chordata</taxon>
        <taxon>Craniata</taxon>
        <taxon>Vertebrata</taxon>
        <taxon>Euteleostomi</taxon>
        <taxon>Amphibia</taxon>
        <taxon>Batrachia</taxon>
        <taxon>Caudata</taxon>
        <taxon>Salamandroidea</taxon>
        <taxon>Salamandridae</taxon>
        <taxon>Pleurodelinae</taxon>
        <taxon>Pleurodeles</taxon>
    </lineage>
</organism>
<reference evidence="1" key="1">
    <citation type="journal article" date="2022" name="bioRxiv">
        <title>Sequencing and chromosome-scale assembly of the giantPleurodeles waltlgenome.</title>
        <authorList>
            <person name="Brown T."/>
            <person name="Elewa A."/>
            <person name="Iarovenko S."/>
            <person name="Subramanian E."/>
            <person name="Araus A.J."/>
            <person name="Petzold A."/>
            <person name="Susuki M."/>
            <person name="Suzuki K.-i.T."/>
            <person name="Hayashi T."/>
            <person name="Toyoda A."/>
            <person name="Oliveira C."/>
            <person name="Osipova E."/>
            <person name="Leigh N.D."/>
            <person name="Simon A."/>
            <person name="Yun M.H."/>
        </authorList>
    </citation>
    <scope>NUCLEOTIDE SEQUENCE</scope>
    <source>
        <strain evidence="1">20211129_DDA</strain>
        <tissue evidence="1">Liver</tissue>
    </source>
</reference>
<name>A0AAV7Q2J6_PLEWA</name>
<evidence type="ECO:0000313" key="1">
    <source>
        <dbReference type="EMBL" id="KAJ1132230.1"/>
    </source>
</evidence>